<gene>
    <name evidence="2" type="ORF">PXEA_LOCUS6732</name>
</gene>
<sequence length="210" mass="21877">MKVPAKPIDSWSRGIRRHFLVESTFESLQQALSLKMEATVKRDLSSFTSASGPNVGLQSQNGGGDMQGDQSEGLTSTSAFVSSSSASVASPSGPISLADWLSANRLPDSATLGAVFNNYRHGNADGSEANGPAGLAEDRAVGRRVGSLSFEAALAGLTVDETEARSGESRQKEALHCLLGEYRLVGLSISLSFVDPYVGVCFTSAVSAST</sequence>
<feature type="compositionally biased region" description="Polar residues" evidence="1">
    <location>
        <begin position="47"/>
        <end position="60"/>
    </location>
</feature>
<reference evidence="2" key="1">
    <citation type="submission" date="2018-11" db="EMBL/GenBank/DDBJ databases">
        <authorList>
            <consortium name="Pathogen Informatics"/>
        </authorList>
    </citation>
    <scope>NUCLEOTIDE SEQUENCE</scope>
</reference>
<dbReference type="EMBL" id="CAAALY010017344">
    <property type="protein sequence ID" value="VEL13292.1"/>
    <property type="molecule type" value="Genomic_DNA"/>
</dbReference>
<comment type="caution">
    <text evidence="2">The sequence shown here is derived from an EMBL/GenBank/DDBJ whole genome shotgun (WGS) entry which is preliminary data.</text>
</comment>
<keyword evidence="3" id="KW-1185">Reference proteome</keyword>
<evidence type="ECO:0000313" key="2">
    <source>
        <dbReference type="EMBL" id="VEL13292.1"/>
    </source>
</evidence>
<dbReference type="Proteomes" id="UP000784294">
    <property type="component" value="Unassembled WGS sequence"/>
</dbReference>
<protein>
    <submittedName>
        <fullName evidence="2">Uncharacterized protein</fullName>
    </submittedName>
</protein>
<name>A0A3S4ZVU5_9PLAT</name>
<feature type="region of interest" description="Disordered" evidence="1">
    <location>
        <begin position="47"/>
        <end position="78"/>
    </location>
</feature>
<accession>A0A3S4ZVU5</accession>
<proteinExistence type="predicted"/>
<evidence type="ECO:0000313" key="3">
    <source>
        <dbReference type="Proteomes" id="UP000784294"/>
    </source>
</evidence>
<dbReference type="AlphaFoldDB" id="A0A3S4ZVU5"/>
<evidence type="ECO:0000256" key="1">
    <source>
        <dbReference type="SAM" id="MobiDB-lite"/>
    </source>
</evidence>
<feature type="non-terminal residue" evidence="2">
    <location>
        <position position="1"/>
    </location>
</feature>
<organism evidence="2 3">
    <name type="scientific">Protopolystoma xenopodis</name>
    <dbReference type="NCBI Taxonomy" id="117903"/>
    <lineage>
        <taxon>Eukaryota</taxon>
        <taxon>Metazoa</taxon>
        <taxon>Spiralia</taxon>
        <taxon>Lophotrochozoa</taxon>
        <taxon>Platyhelminthes</taxon>
        <taxon>Monogenea</taxon>
        <taxon>Polyopisthocotylea</taxon>
        <taxon>Polystomatidea</taxon>
        <taxon>Polystomatidae</taxon>
        <taxon>Protopolystoma</taxon>
    </lineage>
</organism>